<dbReference type="AlphaFoldDB" id="A0A5S9ILD1"/>
<dbReference type="KEGG" id="uam:UABAM_02199"/>
<evidence type="ECO:0000313" key="3">
    <source>
        <dbReference type="Proteomes" id="UP000326354"/>
    </source>
</evidence>
<evidence type="ECO:0000313" key="2">
    <source>
        <dbReference type="EMBL" id="BBM83844.1"/>
    </source>
</evidence>
<feature type="domain" description="FHA" evidence="1">
    <location>
        <begin position="29"/>
        <end position="78"/>
    </location>
</feature>
<reference evidence="2 3" key="1">
    <citation type="submission" date="2019-08" db="EMBL/GenBank/DDBJ databases">
        <title>Complete genome sequence of Candidatus Uab amorphum.</title>
        <authorList>
            <person name="Shiratori T."/>
            <person name="Suzuki S."/>
            <person name="Kakizawa Y."/>
            <person name="Ishida K."/>
        </authorList>
    </citation>
    <scope>NUCLEOTIDE SEQUENCE [LARGE SCALE GENOMIC DNA]</scope>
    <source>
        <strain evidence="2 3">SRT547</strain>
    </source>
</reference>
<dbReference type="Pfam" id="PF00498">
    <property type="entry name" value="FHA"/>
    <property type="match status" value="1"/>
</dbReference>
<sequence>MLQYKILLKCVKGPDKGRKWRFTLKNDTIVIGRLHGCHLLLKDSRVSQSHCLIQIQNSDLTIIDMGSSFGTCINDKPLENIQVLRNDDVILLGDTSLVLQILSPSVVEANSPIIKNEEQIVEEFLAPQSKIPKEPYHSNTSITNLDIVEETNLEISTQKKCTFCEKEQQVSSIGEHCPWLYCEECKEFACFVRLTLAEDYQIIGVPLQVSFYGLLVIAIDLSQQKKVYLHAYKKGFFQDNVLKNNKMAPLRFLNRDGYVCAVLPFIPGEFLTIQLFNSLSSSQKMKLIIDMAQALEWCHKKWGVHTQIKLDSIYIHVSGEPLIYGYGLLPSKLTPQHMANRFQSPKMILDQEANIENDIWSFASVLLYLQTGQYLYEGSTFDELHHEARNFVAEWPHSTVFLPFFKKIFTEDGYSGWVDVIDALKVCILLLR</sequence>
<dbReference type="InterPro" id="IPR008984">
    <property type="entry name" value="SMAD_FHA_dom_sf"/>
</dbReference>
<dbReference type="SMART" id="SM00240">
    <property type="entry name" value="FHA"/>
    <property type="match status" value="1"/>
</dbReference>
<protein>
    <submittedName>
        <fullName evidence="2">Phosphopeptide-binding protein</fullName>
    </submittedName>
</protein>
<dbReference type="InterPro" id="IPR011009">
    <property type="entry name" value="Kinase-like_dom_sf"/>
</dbReference>
<accession>A0A5S9ILD1</accession>
<dbReference type="OrthoDB" id="283378at2"/>
<organism evidence="2 3">
    <name type="scientific">Uabimicrobium amorphum</name>
    <dbReference type="NCBI Taxonomy" id="2596890"/>
    <lineage>
        <taxon>Bacteria</taxon>
        <taxon>Pseudomonadati</taxon>
        <taxon>Planctomycetota</taxon>
        <taxon>Candidatus Uabimicrobiia</taxon>
        <taxon>Candidatus Uabimicrobiales</taxon>
        <taxon>Candidatus Uabimicrobiaceae</taxon>
        <taxon>Candidatus Uabimicrobium</taxon>
    </lineage>
</organism>
<dbReference type="SUPFAM" id="SSF49879">
    <property type="entry name" value="SMAD/FHA domain"/>
    <property type="match status" value="1"/>
</dbReference>
<keyword evidence="3" id="KW-1185">Reference proteome</keyword>
<dbReference type="PROSITE" id="PS50006">
    <property type="entry name" value="FHA_DOMAIN"/>
    <property type="match status" value="1"/>
</dbReference>
<dbReference type="InterPro" id="IPR050923">
    <property type="entry name" value="Cell_Proc_Reg/RNA_Proc"/>
</dbReference>
<dbReference type="RefSeq" id="WP_151968028.1">
    <property type="nucleotide sequence ID" value="NZ_AP019860.1"/>
</dbReference>
<proteinExistence type="predicted"/>
<dbReference type="Proteomes" id="UP000326354">
    <property type="component" value="Chromosome"/>
</dbReference>
<name>A0A5S9ILD1_UABAM</name>
<gene>
    <name evidence="2" type="ORF">UABAM_02199</name>
</gene>
<dbReference type="Gene3D" id="2.60.200.20">
    <property type="match status" value="1"/>
</dbReference>
<dbReference type="Gene3D" id="1.10.510.10">
    <property type="entry name" value="Transferase(Phosphotransferase) domain 1"/>
    <property type="match status" value="1"/>
</dbReference>
<dbReference type="EMBL" id="AP019860">
    <property type="protein sequence ID" value="BBM83844.1"/>
    <property type="molecule type" value="Genomic_DNA"/>
</dbReference>
<dbReference type="SUPFAM" id="SSF56112">
    <property type="entry name" value="Protein kinase-like (PK-like)"/>
    <property type="match status" value="1"/>
</dbReference>
<dbReference type="InterPro" id="IPR000253">
    <property type="entry name" value="FHA_dom"/>
</dbReference>
<evidence type="ECO:0000259" key="1">
    <source>
        <dbReference type="PROSITE" id="PS50006"/>
    </source>
</evidence>
<dbReference type="PANTHER" id="PTHR23308">
    <property type="entry name" value="NUCLEAR INHIBITOR OF PROTEIN PHOSPHATASE-1"/>
    <property type="match status" value="1"/>
</dbReference>
<dbReference type="CDD" id="cd00060">
    <property type="entry name" value="FHA"/>
    <property type="match status" value="1"/>
</dbReference>